<comment type="caution">
    <text evidence="10">The sequence shown here is derived from an EMBL/GenBank/DDBJ whole genome shotgun (WGS) entry which is preliminary data.</text>
</comment>
<feature type="binding site" evidence="7">
    <location>
        <position position="68"/>
    </location>
    <ligand>
        <name>tRNA</name>
        <dbReference type="ChEBI" id="CHEBI:17843"/>
    </ligand>
</feature>
<dbReference type="OrthoDB" id="9800507at2"/>
<dbReference type="NCBIfam" id="TIGR00447">
    <property type="entry name" value="pth"/>
    <property type="match status" value="1"/>
</dbReference>
<comment type="subunit">
    <text evidence="7">Monomer.</text>
</comment>
<dbReference type="EC" id="3.1.1.29" evidence="1 7"/>
<gene>
    <name evidence="7" type="primary">pth</name>
    <name evidence="10" type="ORF">CRV12_00570</name>
</gene>
<evidence type="ECO:0000256" key="6">
    <source>
        <dbReference type="ARBA" id="ARBA00050038"/>
    </source>
</evidence>
<dbReference type="PANTHER" id="PTHR17224">
    <property type="entry name" value="PEPTIDYL-TRNA HYDROLASE"/>
    <property type="match status" value="1"/>
</dbReference>
<dbReference type="GO" id="GO:0004045">
    <property type="term" value="F:peptidyl-tRNA hydrolase activity"/>
    <property type="evidence" value="ECO:0007669"/>
    <property type="project" value="UniProtKB-UniRule"/>
</dbReference>
<organism evidence="10 11">
    <name type="scientific">Candidatus Pantoea edessiphila</name>
    <dbReference type="NCBI Taxonomy" id="2044610"/>
    <lineage>
        <taxon>Bacteria</taxon>
        <taxon>Pseudomonadati</taxon>
        <taxon>Pseudomonadota</taxon>
        <taxon>Gammaproteobacteria</taxon>
        <taxon>Enterobacterales</taxon>
        <taxon>Erwiniaceae</taxon>
        <taxon>Pantoea</taxon>
    </lineage>
</organism>
<feature type="site" description="Discriminates between blocked and unblocked aminoacyl-tRNA" evidence="7">
    <location>
        <position position="12"/>
    </location>
</feature>
<dbReference type="AlphaFoldDB" id="A0A2P5T0K0"/>
<evidence type="ECO:0000256" key="1">
    <source>
        <dbReference type="ARBA" id="ARBA00013260"/>
    </source>
</evidence>
<reference evidence="10 11" key="1">
    <citation type="journal article" date="2018" name="Genome Biol. Evol.">
        <title>Cladogenesis and Genomic Streamlining in Extracellular Endosymbionts of Tropical Stink Bugs.</title>
        <authorList>
            <person name="Otero-Bravo A."/>
            <person name="Goffredi S."/>
            <person name="Sabree Z.L."/>
        </authorList>
    </citation>
    <scope>NUCLEOTIDE SEQUENCE [LARGE SCALE GENOMIC DNA]</scope>
    <source>
        <strain evidence="10 11">SoEE</strain>
    </source>
</reference>
<evidence type="ECO:0000256" key="9">
    <source>
        <dbReference type="RuleBase" id="RU004320"/>
    </source>
</evidence>
<protein>
    <recommendedName>
        <fullName evidence="6 7">Peptidyl-tRNA hydrolase</fullName>
        <shortName evidence="7">Pth</shortName>
        <ecNumber evidence="1 7">3.1.1.29</ecNumber>
    </recommendedName>
</protein>
<dbReference type="InterPro" id="IPR001328">
    <property type="entry name" value="Pept_tRNA_hydro"/>
</dbReference>
<sequence>MSKIRLIVGLLNPGKPYNFTRHNVGAWYINSLIEKYHLCIKKDYRFFGNTSKLYIDNHKLYLLMPNTFMNLSGTAVRMMANFYKILPEEILIAHDELNFPPGIAKFKYGGSHGGHNGLKDIINKFNVNFYRLRIGIGHPGNQNKVNQFVLSEPPHNEKKLINHAINQAVICTELWLTTGYIKAINRLNSFRI</sequence>
<dbReference type="EMBL" id="PDKT01000001">
    <property type="protein sequence ID" value="PPI88119.1"/>
    <property type="molecule type" value="Genomic_DNA"/>
</dbReference>
<evidence type="ECO:0000256" key="2">
    <source>
        <dbReference type="ARBA" id="ARBA00022555"/>
    </source>
</evidence>
<comment type="function">
    <text evidence="7">Hydrolyzes ribosome-free peptidyl-tRNAs (with 1 or more amino acids incorporated), which drop off the ribosome during protein synthesis, or as a result of ribosome stalling.</text>
</comment>
<comment type="similarity">
    <text evidence="5 7 9">Belongs to the PTH family.</text>
</comment>
<dbReference type="FunFam" id="3.40.50.1470:FF:000001">
    <property type="entry name" value="Peptidyl-tRNA hydrolase"/>
    <property type="match status" value="1"/>
</dbReference>
<dbReference type="InterPro" id="IPR018171">
    <property type="entry name" value="Pept_tRNA_hydro_CS"/>
</dbReference>
<evidence type="ECO:0000256" key="5">
    <source>
        <dbReference type="ARBA" id="ARBA00038063"/>
    </source>
</evidence>
<dbReference type="CDD" id="cd00462">
    <property type="entry name" value="PTH"/>
    <property type="match status" value="1"/>
</dbReference>
<evidence type="ECO:0000256" key="4">
    <source>
        <dbReference type="ARBA" id="ARBA00022884"/>
    </source>
</evidence>
<comment type="subcellular location">
    <subcellularLocation>
        <location evidence="7">Cytoplasm</location>
    </subcellularLocation>
</comment>
<feature type="active site" description="Proton acceptor" evidence="7">
    <location>
        <position position="22"/>
    </location>
</feature>
<evidence type="ECO:0000313" key="10">
    <source>
        <dbReference type="EMBL" id="PPI88119.1"/>
    </source>
</evidence>
<keyword evidence="2 7" id="KW-0820">tRNA-binding</keyword>
<evidence type="ECO:0000256" key="7">
    <source>
        <dbReference type="HAMAP-Rule" id="MF_00083"/>
    </source>
</evidence>
<keyword evidence="3 7" id="KW-0378">Hydrolase</keyword>
<dbReference type="Pfam" id="PF01195">
    <property type="entry name" value="Pept_tRNA_hydro"/>
    <property type="match status" value="1"/>
</dbReference>
<dbReference type="HAMAP" id="MF_00083">
    <property type="entry name" value="Pept_tRNA_hydro_bact"/>
    <property type="match status" value="1"/>
</dbReference>
<dbReference type="GO" id="GO:0000049">
    <property type="term" value="F:tRNA binding"/>
    <property type="evidence" value="ECO:0007669"/>
    <property type="project" value="UniProtKB-UniRule"/>
</dbReference>
<dbReference type="SUPFAM" id="SSF53178">
    <property type="entry name" value="Peptidyl-tRNA hydrolase-like"/>
    <property type="match status" value="1"/>
</dbReference>
<dbReference type="Gene3D" id="3.40.50.1470">
    <property type="entry name" value="Peptidyl-tRNA hydrolase"/>
    <property type="match status" value="1"/>
</dbReference>
<evidence type="ECO:0000256" key="8">
    <source>
        <dbReference type="RuleBase" id="RU000673"/>
    </source>
</evidence>
<evidence type="ECO:0000256" key="3">
    <source>
        <dbReference type="ARBA" id="ARBA00022801"/>
    </source>
</evidence>
<dbReference type="PROSITE" id="PS01196">
    <property type="entry name" value="PEPT_TRNA_HYDROL_2"/>
    <property type="match status" value="1"/>
</dbReference>
<evidence type="ECO:0000313" key="11">
    <source>
        <dbReference type="Proteomes" id="UP000296153"/>
    </source>
</evidence>
<name>A0A2P5T0K0_9GAMM</name>
<keyword evidence="4 7" id="KW-0694">RNA-binding</keyword>
<proteinExistence type="inferred from homology"/>
<dbReference type="GO" id="GO:0005737">
    <property type="term" value="C:cytoplasm"/>
    <property type="evidence" value="ECO:0007669"/>
    <property type="project" value="UniProtKB-SubCell"/>
</dbReference>
<dbReference type="GO" id="GO:0072344">
    <property type="term" value="P:rescue of stalled ribosome"/>
    <property type="evidence" value="ECO:0007669"/>
    <property type="project" value="UniProtKB-UniRule"/>
</dbReference>
<feature type="binding site" evidence="7">
    <location>
        <position position="17"/>
    </location>
    <ligand>
        <name>tRNA</name>
        <dbReference type="ChEBI" id="CHEBI:17843"/>
    </ligand>
</feature>
<feature type="site" description="Stabilizes the basic form of H active site to accept a proton" evidence="7">
    <location>
        <position position="95"/>
    </location>
</feature>
<accession>A0A2P5T0K0</accession>
<dbReference type="RefSeq" id="WP_136130729.1">
    <property type="nucleotide sequence ID" value="NZ_PDKT01000001.1"/>
</dbReference>
<dbReference type="PANTHER" id="PTHR17224:SF1">
    <property type="entry name" value="PEPTIDYL-TRNA HYDROLASE"/>
    <property type="match status" value="1"/>
</dbReference>
<dbReference type="GO" id="GO:0006515">
    <property type="term" value="P:protein quality control for misfolded or incompletely synthesized proteins"/>
    <property type="evidence" value="ECO:0007669"/>
    <property type="project" value="UniProtKB-UniRule"/>
</dbReference>
<keyword evidence="7" id="KW-0963">Cytoplasm</keyword>
<comment type="function">
    <text evidence="7">Catalyzes the release of premature peptidyl moieties from peptidyl-tRNA molecules trapped in stalled 50S ribosomal subunits, and thus maintains levels of free tRNAs and 50S ribosomes.</text>
</comment>
<dbReference type="InterPro" id="IPR036416">
    <property type="entry name" value="Pept_tRNA_hydro_sf"/>
</dbReference>
<comment type="catalytic activity">
    <reaction evidence="7 8">
        <text>an N-acyl-L-alpha-aminoacyl-tRNA + H2O = an N-acyl-L-amino acid + a tRNA + H(+)</text>
        <dbReference type="Rhea" id="RHEA:54448"/>
        <dbReference type="Rhea" id="RHEA-COMP:10123"/>
        <dbReference type="Rhea" id="RHEA-COMP:13883"/>
        <dbReference type="ChEBI" id="CHEBI:15377"/>
        <dbReference type="ChEBI" id="CHEBI:15378"/>
        <dbReference type="ChEBI" id="CHEBI:59874"/>
        <dbReference type="ChEBI" id="CHEBI:78442"/>
        <dbReference type="ChEBI" id="CHEBI:138191"/>
        <dbReference type="EC" id="3.1.1.29"/>
    </reaction>
</comment>
<dbReference type="PROSITE" id="PS01195">
    <property type="entry name" value="PEPT_TRNA_HYDROL_1"/>
    <property type="match status" value="1"/>
</dbReference>
<dbReference type="Proteomes" id="UP000296153">
    <property type="component" value="Unassembled WGS sequence"/>
</dbReference>
<feature type="binding site" evidence="7">
    <location>
        <position position="70"/>
    </location>
    <ligand>
        <name>tRNA</name>
        <dbReference type="ChEBI" id="CHEBI:17843"/>
    </ligand>
</feature>
<feature type="binding site" evidence="7">
    <location>
        <position position="116"/>
    </location>
    <ligand>
        <name>tRNA</name>
        <dbReference type="ChEBI" id="CHEBI:17843"/>
    </ligand>
</feature>